<name>Q1DB86_MYXXD</name>
<dbReference type="EMBL" id="CP000113">
    <property type="protein sequence ID" value="ABF88216.1"/>
    <property type="molecule type" value="Genomic_DNA"/>
</dbReference>
<dbReference type="HOGENOM" id="CLU_1011688_0_0_7"/>
<sequence>MAQLNRSASPMIRQTKHIDSSNSKPHWWEVGGKICFYDARGEVAQLHIQQLQEEAVRIVRQHPSGIRLMPLARGVHNLHPEAPFASIPPALHSMGRTTFTNAVSRPERGLYVPTRKSVPPVTIPADQEEEFLLPLAAFLEGDVEELTAAVPLGSQGLGDPWGLPDIVGVYRRCAGDSFSWTPEILAVEVRGTTEDLLSAYGQAAAHQLFATKTYLALPHTLSLRDRRELVARCQLHGLGLILFGPGPRDEYTVLIPARRCPPAPDEALRFSERLRAHDEEKFRTLFG</sequence>
<dbReference type="KEGG" id="mxa:MXAN_1841"/>
<protein>
    <submittedName>
        <fullName evidence="2">Uncharacterized protein</fullName>
    </submittedName>
</protein>
<evidence type="ECO:0000313" key="3">
    <source>
        <dbReference type="Proteomes" id="UP000002402"/>
    </source>
</evidence>
<reference evidence="2 3" key="1">
    <citation type="journal article" date="2006" name="Proc. Natl. Acad. Sci. U.S.A.">
        <title>Evolution of sensory complexity recorded in a myxobacterial genome.</title>
        <authorList>
            <person name="Goldman B.S."/>
            <person name="Nierman W.C."/>
            <person name="Kaiser D."/>
            <person name="Slater S.C."/>
            <person name="Durkin A.S."/>
            <person name="Eisen J.A."/>
            <person name="Ronning C.M."/>
            <person name="Barbazuk W.B."/>
            <person name="Blanchard M."/>
            <person name="Field C."/>
            <person name="Halling C."/>
            <person name="Hinkle G."/>
            <person name="Iartchuk O."/>
            <person name="Kim H.S."/>
            <person name="Mackenzie C."/>
            <person name="Madupu R."/>
            <person name="Miller N."/>
            <person name="Shvartsbeyn A."/>
            <person name="Sullivan S.A."/>
            <person name="Vaudin M."/>
            <person name="Wiegand R."/>
            <person name="Kaplan H.B."/>
        </authorList>
    </citation>
    <scope>NUCLEOTIDE SEQUENCE [LARGE SCALE GENOMIC DNA]</scope>
    <source>
        <strain evidence="3">DK1622</strain>
    </source>
</reference>
<proteinExistence type="predicted"/>
<dbReference type="RefSeq" id="WP_011551943.1">
    <property type="nucleotide sequence ID" value="NC_008095.1"/>
</dbReference>
<dbReference type="eggNOG" id="ENOG5032YFB">
    <property type="taxonomic scope" value="Bacteria"/>
</dbReference>
<accession>Q1DB86</accession>
<dbReference type="EnsemblBacteria" id="ABF88216">
    <property type="protein sequence ID" value="ABF88216"/>
    <property type="gene ID" value="MXAN_1841"/>
</dbReference>
<dbReference type="STRING" id="246197.MXAN_1841"/>
<organism evidence="2 3">
    <name type="scientific">Myxococcus xanthus (strain DK1622)</name>
    <dbReference type="NCBI Taxonomy" id="246197"/>
    <lineage>
        <taxon>Bacteria</taxon>
        <taxon>Pseudomonadati</taxon>
        <taxon>Myxococcota</taxon>
        <taxon>Myxococcia</taxon>
        <taxon>Myxococcales</taxon>
        <taxon>Cystobacterineae</taxon>
        <taxon>Myxococcaceae</taxon>
        <taxon>Myxococcus</taxon>
    </lineage>
</organism>
<feature type="region of interest" description="Disordered" evidence="1">
    <location>
        <begin position="1"/>
        <end position="23"/>
    </location>
</feature>
<keyword evidence="3" id="KW-1185">Reference proteome</keyword>
<dbReference type="GeneID" id="41359258"/>
<dbReference type="Proteomes" id="UP000002402">
    <property type="component" value="Chromosome"/>
</dbReference>
<gene>
    <name evidence="2" type="ordered locus">MXAN_1841</name>
</gene>
<dbReference type="OrthoDB" id="3078236at2"/>
<evidence type="ECO:0000313" key="2">
    <source>
        <dbReference type="EMBL" id="ABF88216.1"/>
    </source>
</evidence>
<dbReference type="AlphaFoldDB" id="Q1DB86"/>
<evidence type="ECO:0000256" key="1">
    <source>
        <dbReference type="SAM" id="MobiDB-lite"/>
    </source>
</evidence>